<evidence type="ECO:0000256" key="1">
    <source>
        <dbReference type="SAM" id="MobiDB-lite"/>
    </source>
</evidence>
<sequence>MSPATPSNVIATPGRAPGAPFPKRKTLSFKIRAETREPHCPPGEKLRQNTYPVYRLSWEKLKAFLENKFPKQSFEERRVQNDHYIFDVPEDLTSEDHAKIEQELDSGIVDRAQSPEPK</sequence>
<dbReference type="Proteomes" id="UP000606974">
    <property type="component" value="Unassembled WGS sequence"/>
</dbReference>
<feature type="region of interest" description="Disordered" evidence="1">
    <location>
        <begin position="1"/>
        <end position="23"/>
    </location>
</feature>
<dbReference type="OrthoDB" id="4142364at2759"/>
<name>A0A8H7AE36_9EURO</name>
<proteinExistence type="predicted"/>
<evidence type="ECO:0000313" key="3">
    <source>
        <dbReference type="Proteomes" id="UP000606974"/>
    </source>
</evidence>
<dbReference type="AlphaFoldDB" id="A0A8H7AE36"/>
<keyword evidence="3" id="KW-1185">Reference proteome</keyword>
<gene>
    <name evidence="2" type="ORF">GJ744_012253</name>
</gene>
<protein>
    <submittedName>
        <fullName evidence="2">Uncharacterized protein</fullName>
    </submittedName>
</protein>
<comment type="caution">
    <text evidence="2">The sequence shown here is derived from an EMBL/GenBank/DDBJ whole genome shotgun (WGS) entry which is preliminary data.</text>
</comment>
<dbReference type="EMBL" id="JAACFV010000094">
    <property type="protein sequence ID" value="KAF7506102.1"/>
    <property type="molecule type" value="Genomic_DNA"/>
</dbReference>
<accession>A0A8H7AE36</accession>
<feature type="region of interest" description="Disordered" evidence="1">
    <location>
        <begin position="90"/>
        <end position="118"/>
    </location>
</feature>
<evidence type="ECO:0000313" key="2">
    <source>
        <dbReference type="EMBL" id="KAF7506102.1"/>
    </source>
</evidence>
<feature type="compositionally biased region" description="Polar residues" evidence="1">
    <location>
        <begin position="1"/>
        <end position="10"/>
    </location>
</feature>
<organism evidence="2 3">
    <name type="scientific">Endocarpon pusillum</name>
    <dbReference type="NCBI Taxonomy" id="364733"/>
    <lineage>
        <taxon>Eukaryota</taxon>
        <taxon>Fungi</taxon>
        <taxon>Dikarya</taxon>
        <taxon>Ascomycota</taxon>
        <taxon>Pezizomycotina</taxon>
        <taxon>Eurotiomycetes</taxon>
        <taxon>Chaetothyriomycetidae</taxon>
        <taxon>Verrucariales</taxon>
        <taxon>Verrucariaceae</taxon>
        <taxon>Endocarpon</taxon>
    </lineage>
</organism>
<reference evidence="2" key="1">
    <citation type="submission" date="2020-02" db="EMBL/GenBank/DDBJ databases">
        <authorList>
            <person name="Palmer J.M."/>
        </authorList>
    </citation>
    <scope>NUCLEOTIDE SEQUENCE</scope>
    <source>
        <strain evidence="2">EPUS1.4</strain>
        <tissue evidence="2">Thallus</tissue>
    </source>
</reference>